<sequence length="280" mass="31369">MVLTKVPNLECLYLQLDYDCEFPFCEPGSLPRLRELVVQHWDTEGGANIMAPIVPILLAAPVLKRLRGLQINSAELEDSTPLIHKGVKEISIASSAVGFEDISMILGSFPRLEAFTYESGGMDEGWEEASPRQVGEAVLLCKDTLRFLYIDYTNSWWEYDMSLANTVGSLADLKKLQKLRLDGLSLFREPTRTAGGLAICEMLPASIMEFEVTRPKLSILNELLELARVASQRFPALTRVSVAGFEQDTNDVLRQAFSQTKIEFSVGNLGEEYTRKLWLT</sequence>
<dbReference type="AlphaFoldDB" id="A0A9W9BUM8"/>
<organism evidence="1 2">
    <name type="scientific">Fusarium piperis</name>
    <dbReference type="NCBI Taxonomy" id="1435070"/>
    <lineage>
        <taxon>Eukaryota</taxon>
        <taxon>Fungi</taxon>
        <taxon>Dikarya</taxon>
        <taxon>Ascomycota</taxon>
        <taxon>Pezizomycotina</taxon>
        <taxon>Sordariomycetes</taxon>
        <taxon>Hypocreomycetidae</taxon>
        <taxon>Hypocreales</taxon>
        <taxon>Nectriaceae</taxon>
        <taxon>Fusarium</taxon>
        <taxon>Fusarium solani species complex</taxon>
    </lineage>
</organism>
<evidence type="ECO:0000313" key="1">
    <source>
        <dbReference type="EMBL" id="KAJ4328942.1"/>
    </source>
</evidence>
<comment type="caution">
    <text evidence="1">The sequence shown here is derived from an EMBL/GenBank/DDBJ whole genome shotgun (WGS) entry which is preliminary data.</text>
</comment>
<keyword evidence="2" id="KW-1185">Reference proteome</keyword>
<gene>
    <name evidence="1" type="ORF">N0V84_000512</name>
</gene>
<evidence type="ECO:0008006" key="3">
    <source>
        <dbReference type="Google" id="ProtNLM"/>
    </source>
</evidence>
<proteinExistence type="predicted"/>
<protein>
    <recommendedName>
        <fullName evidence="3">FBD domain-containing protein</fullName>
    </recommendedName>
</protein>
<evidence type="ECO:0000313" key="2">
    <source>
        <dbReference type="Proteomes" id="UP001140502"/>
    </source>
</evidence>
<dbReference type="EMBL" id="JAPEUR010000005">
    <property type="protein sequence ID" value="KAJ4328942.1"/>
    <property type="molecule type" value="Genomic_DNA"/>
</dbReference>
<dbReference type="Proteomes" id="UP001140502">
    <property type="component" value="Unassembled WGS sequence"/>
</dbReference>
<dbReference type="OrthoDB" id="4757858at2759"/>
<accession>A0A9W9BUM8</accession>
<name>A0A9W9BUM8_9HYPO</name>
<reference evidence="1" key="1">
    <citation type="submission" date="2022-10" db="EMBL/GenBank/DDBJ databases">
        <title>Tapping the CABI collections for fungal endophytes: first genome assemblies for Collariella, Neodidymelliopsis, Ascochyta clinopodiicola, Didymella pomorum, Didymosphaeria variabile, Neocosmospora piperis and Neocucurbitaria cava.</title>
        <authorList>
            <person name="Hill R."/>
        </authorList>
    </citation>
    <scope>NUCLEOTIDE SEQUENCE</scope>
    <source>
        <strain evidence="1">IMI 366586</strain>
    </source>
</reference>